<evidence type="ECO:0000313" key="4">
    <source>
        <dbReference type="EMBL" id="MDR7358795.1"/>
    </source>
</evidence>
<keyword evidence="1" id="KW-0540">Nuclease</keyword>
<name>A0ABU2BJJ0_9MICC</name>
<dbReference type="RefSeq" id="WP_344760992.1">
    <property type="nucleotide sequence ID" value="NZ_BAAAWO010000001.1"/>
</dbReference>
<evidence type="ECO:0000259" key="3">
    <source>
        <dbReference type="Pfam" id="PF12706"/>
    </source>
</evidence>
<dbReference type="PANTHER" id="PTHR46018">
    <property type="entry name" value="ZINC PHOSPHODIESTERASE ELAC PROTEIN 1"/>
    <property type="match status" value="1"/>
</dbReference>
<dbReference type="InterPro" id="IPR036866">
    <property type="entry name" value="RibonucZ/Hydroxyglut_hydro"/>
</dbReference>
<dbReference type="EMBL" id="JAVDYI010000001">
    <property type="protein sequence ID" value="MDR7358795.1"/>
    <property type="molecule type" value="Genomic_DNA"/>
</dbReference>
<evidence type="ECO:0000313" key="5">
    <source>
        <dbReference type="Proteomes" id="UP001183817"/>
    </source>
</evidence>
<dbReference type="Pfam" id="PF12706">
    <property type="entry name" value="Lactamase_B_2"/>
    <property type="match status" value="1"/>
</dbReference>
<gene>
    <name evidence="4" type="ORF">J2S64_002486</name>
</gene>
<proteinExistence type="predicted"/>
<keyword evidence="2" id="KW-0378">Hydrolase</keyword>
<feature type="domain" description="Metallo-beta-lactamase" evidence="3">
    <location>
        <begin position="147"/>
        <end position="267"/>
    </location>
</feature>
<protein>
    <submittedName>
        <fullName evidence="4">Ribonuclease BN (tRNA processing enzyme)</fullName>
    </submittedName>
</protein>
<reference evidence="4 5" key="1">
    <citation type="submission" date="2023-07" db="EMBL/GenBank/DDBJ databases">
        <title>Sequencing the genomes of 1000 actinobacteria strains.</title>
        <authorList>
            <person name="Klenk H.-P."/>
        </authorList>
    </citation>
    <scope>NUCLEOTIDE SEQUENCE [LARGE SCALE GENOMIC DNA]</scope>
    <source>
        <strain evidence="4 5">DSM 20167</strain>
    </source>
</reference>
<organism evidence="4 5">
    <name type="scientific">Paeniglutamicibacter sulfureus</name>
    <dbReference type="NCBI Taxonomy" id="43666"/>
    <lineage>
        <taxon>Bacteria</taxon>
        <taxon>Bacillati</taxon>
        <taxon>Actinomycetota</taxon>
        <taxon>Actinomycetes</taxon>
        <taxon>Micrococcales</taxon>
        <taxon>Micrococcaceae</taxon>
        <taxon>Paeniglutamicibacter</taxon>
    </lineage>
</organism>
<dbReference type="InterPro" id="IPR044094">
    <property type="entry name" value="AtsA-like_MBL-fold"/>
</dbReference>
<dbReference type="SUPFAM" id="SSF56281">
    <property type="entry name" value="Metallo-hydrolase/oxidoreductase"/>
    <property type="match status" value="1"/>
</dbReference>
<accession>A0ABU2BJJ0</accession>
<dbReference type="PANTHER" id="PTHR46018:SF2">
    <property type="entry name" value="ZINC PHOSPHODIESTERASE ELAC PROTEIN 1"/>
    <property type="match status" value="1"/>
</dbReference>
<evidence type="ECO:0000256" key="2">
    <source>
        <dbReference type="ARBA" id="ARBA00022801"/>
    </source>
</evidence>
<evidence type="ECO:0000256" key="1">
    <source>
        <dbReference type="ARBA" id="ARBA00022759"/>
    </source>
</evidence>
<dbReference type="Gene3D" id="3.60.15.10">
    <property type="entry name" value="Ribonuclease Z/Hydroxyacylglutathione hydrolase-like"/>
    <property type="match status" value="1"/>
</dbReference>
<comment type="caution">
    <text evidence="4">The sequence shown here is derived from an EMBL/GenBank/DDBJ whole genome shotgun (WGS) entry which is preliminary data.</text>
</comment>
<dbReference type="InterPro" id="IPR001279">
    <property type="entry name" value="Metallo-B-lactamas"/>
</dbReference>
<keyword evidence="1" id="KW-0255">Endonuclease</keyword>
<keyword evidence="5" id="KW-1185">Reference proteome</keyword>
<sequence length="302" mass="33049">MDAGHGVLQRLRQARLGNWQVPGGGPLDALRAVFITHLHSDHIVDLNSLFTSGIFNGLQMVDRPVELIGPGNRGMLPPVFGGGARGPVVAPENPTPGTTETWELIKRAFATDFNDRIADNHAKSPDQLVKARDIELPSHLIADPNGNNVPDMEPVQVYEDDRVRVTCILVQHAPVFPAFAYRFETEAGSVVFSGDTSRTPNLVKLAKGADVLVHEAISREWLDGEMPEPRSPQVQAGYQHMLGAHTAADEVGKVAEEAGVGRLVLNHLVPMDWPVQRWRQTVKRDFSGDLTVGQDLLRIPLS</sequence>
<dbReference type="Proteomes" id="UP001183817">
    <property type="component" value="Unassembled WGS sequence"/>
</dbReference>
<dbReference type="CDD" id="cd07719">
    <property type="entry name" value="arylsulfatase_AtsA-like_MBL-fold"/>
    <property type="match status" value="1"/>
</dbReference>